<dbReference type="Gene3D" id="1.10.10.1460">
    <property type="match status" value="1"/>
</dbReference>
<dbReference type="InterPro" id="IPR002110">
    <property type="entry name" value="Ankyrin_rpt"/>
</dbReference>
<feature type="repeat" description="ANK" evidence="3">
    <location>
        <begin position="34"/>
        <end position="66"/>
    </location>
</feature>
<dbReference type="GO" id="GO:0085020">
    <property type="term" value="P:protein K6-linked ubiquitination"/>
    <property type="evidence" value="ECO:0000318"/>
    <property type="project" value="GO_Central"/>
</dbReference>
<accession>A0A9J7HTH6</accession>
<dbReference type="SUPFAM" id="SSF48403">
    <property type="entry name" value="Ankyrin repeat"/>
    <property type="match status" value="1"/>
</dbReference>
<keyword evidence="1" id="KW-0677">Repeat</keyword>
<feature type="compositionally biased region" description="Polar residues" evidence="4">
    <location>
        <begin position="287"/>
        <end position="307"/>
    </location>
</feature>
<keyword evidence="5" id="KW-1185">Reference proteome</keyword>
<sequence>MHPQHFLLAAWGGDVEKVRRGLEEGLDVNTKDGNGDTGLHEACRGGHDKVVELLIKNGADINVTNEDGYTGLHEACRGHAKVVELLIKNGADLNPTNKLWQAHCERLGDYFRCGEGEWWTVTEEGVAFHDGPSHPDSRPSGPHMFHFRSSTLETVHEHQRDSWQKCMQDNVVVPLRKIYIYEKDGERNLTEVKYTDFLPPCEGSSEEMEAALNAECYDVMEDDSSADEPVEQVREVEEVCNLLAFEDDRTVHSEQQQNEMSTASLPPTVTNQSPGAAFLPPLAGTHAVQSSSDPPSSTPAVTNQSPAGTFMSLQIGNHAVQSRCSDSTPQREGRRGKAEPIQLFSAKPSLCSREERDKEGKQSSWSRNLYKLLGDTQEVSTFERLREKMRVPGHVRNVIKPDYEKTVAVLQTKVSRCYSDLKRDVEIWERQFMFEHNCACPTLADVNEAPADIKVLYENLKLAKSLMKAFGMN</sequence>
<organism evidence="5 6">
    <name type="scientific">Branchiostoma floridae</name>
    <name type="common">Florida lancelet</name>
    <name type="synonym">Amphioxus</name>
    <dbReference type="NCBI Taxonomy" id="7739"/>
    <lineage>
        <taxon>Eukaryota</taxon>
        <taxon>Metazoa</taxon>
        <taxon>Chordata</taxon>
        <taxon>Cephalochordata</taxon>
        <taxon>Leptocardii</taxon>
        <taxon>Amphioxiformes</taxon>
        <taxon>Branchiostomatidae</taxon>
        <taxon>Branchiostoma</taxon>
    </lineage>
</organism>
<dbReference type="Pfam" id="PF12796">
    <property type="entry name" value="Ank_2"/>
    <property type="match status" value="1"/>
</dbReference>
<dbReference type="PRINTS" id="PR01415">
    <property type="entry name" value="ANKYRIN"/>
</dbReference>
<feature type="compositionally biased region" description="Basic and acidic residues" evidence="4">
    <location>
        <begin position="329"/>
        <end position="338"/>
    </location>
</feature>
<evidence type="ECO:0000256" key="3">
    <source>
        <dbReference type="PROSITE-ProRule" id="PRU00023"/>
    </source>
</evidence>
<dbReference type="PANTHER" id="PTHR24171">
    <property type="entry name" value="ANKYRIN REPEAT DOMAIN-CONTAINING PROTEIN 39-RELATED"/>
    <property type="match status" value="1"/>
</dbReference>
<evidence type="ECO:0000256" key="1">
    <source>
        <dbReference type="ARBA" id="ARBA00022737"/>
    </source>
</evidence>
<evidence type="ECO:0000313" key="5">
    <source>
        <dbReference type="Proteomes" id="UP000001554"/>
    </source>
</evidence>
<dbReference type="GeneID" id="118407685"/>
<dbReference type="Proteomes" id="UP000001554">
    <property type="component" value="Unplaced"/>
</dbReference>
<feature type="region of interest" description="Disordered" evidence="4">
    <location>
        <begin position="320"/>
        <end position="342"/>
    </location>
</feature>
<dbReference type="InterPro" id="IPR036770">
    <property type="entry name" value="Ankyrin_rpt-contain_sf"/>
</dbReference>
<gene>
    <name evidence="6" type="primary">LOC118407685</name>
</gene>
<dbReference type="KEGG" id="bfo:118407685"/>
<feature type="region of interest" description="Disordered" evidence="4">
    <location>
        <begin position="251"/>
        <end position="307"/>
    </location>
</feature>
<dbReference type="PANTHER" id="PTHR24171:SF8">
    <property type="entry name" value="BRCA1-ASSOCIATED RING DOMAIN PROTEIN 1"/>
    <property type="match status" value="1"/>
</dbReference>
<feature type="repeat" description="ANK" evidence="3">
    <location>
        <begin position="67"/>
        <end position="98"/>
    </location>
</feature>
<evidence type="ECO:0000313" key="6">
    <source>
        <dbReference type="RefSeq" id="XP_035664095.1"/>
    </source>
</evidence>
<evidence type="ECO:0000256" key="4">
    <source>
        <dbReference type="SAM" id="MobiDB-lite"/>
    </source>
</evidence>
<dbReference type="GO" id="GO:0070531">
    <property type="term" value="C:BRCA1-A complex"/>
    <property type="evidence" value="ECO:0000318"/>
    <property type="project" value="GO_Central"/>
</dbReference>
<keyword evidence="2 3" id="KW-0040">ANK repeat</keyword>
<protein>
    <submittedName>
        <fullName evidence="6">Uncharacterized protein LOC118407685</fullName>
    </submittedName>
</protein>
<dbReference type="SMART" id="SM00248">
    <property type="entry name" value="ANK"/>
    <property type="match status" value="2"/>
</dbReference>
<dbReference type="GO" id="GO:0031436">
    <property type="term" value="C:BRCA1-BARD1 complex"/>
    <property type="evidence" value="ECO:0000318"/>
    <property type="project" value="GO_Central"/>
</dbReference>
<dbReference type="PROSITE" id="PS50088">
    <property type="entry name" value="ANK_REPEAT"/>
    <property type="match status" value="2"/>
</dbReference>
<dbReference type="Gene3D" id="1.25.40.20">
    <property type="entry name" value="Ankyrin repeat-containing domain"/>
    <property type="match status" value="1"/>
</dbReference>
<name>A0A9J7HTH6_BRAFL</name>
<evidence type="ECO:0000256" key="2">
    <source>
        <dbReference type="ARBA" id="ARBA00023043"/>
    </source>
</evidence>
<dbReference type="PROSITE" id="PS50297">
    <property type="entry name" value="ANK_REP_REGION"/>
    <property type="match status" value="1"/>
</dbReference>
<dbReference type="AlphaFoldDB" id="A0A9J7HTH6"/>
<dbReference type="OrthoDB" id="194358at2759"/>
<reference evidence="6" key="1">
    <citation type="submission" date="2025-08" db="UniProtKB">
        <authorList>
            <consortium name="RefSeq"/>
        </authorList>
    </citation>
    <scope>IDENTIFICATION</scope>
    <source>
        <strain evidence="6">S238N-H82</strain>
        <tissue evidence="6">Testes</tissue>
    </source>
</reference>
<feature type="compositionally biased region" description="Polar residues" evidence="4">
    <location>
        <begin position="253"/>
        <end position="274"/>
    </location>
</feature>
<dbReference type="RefSeq" id="XP_035664095.1">
    <property type="nucleotide sequence ID" value="XM_035808202.1"/>
</dbReference>
<proteinExistence type="predicted"/>